<sequence>MVLPFPPFCGSWGRVGGLDLELSISNVHHGWCLVTTKSDGCHIHLPPHAHHHHSASGKDERHGIKIENAGEIRAGGGKGTGRTDTTGSTERLKSERIGNTGEGMQEIKKRKRGRGTREDRREDRGTMEAGGRGKQMIAGTAAGGPARASRRLALGMADGHLADSPTATF</sequence>
<dbReference type="GeneID" id="84591663"/>
<evidence type="ECO:0000256" key="1">
    <source>
        <dbReference type="SAM" id="MobiDB-lite"/>
    </source>
</evidence>
<proteinExistence type="predicted"/>
<dbReference type="VEuPathDB" id="FungiDB:An08g04950"/>
<dbReference type="AlphaFoldDB" id="A0AAJ8E1K0"/>
<dbReference type="RefSeq" id="XP_059604010.1">
    <property type="nucleotide sequence ID" value="XM_059749031.1"/>
</dbReference>
<reference evidence="2" key="1">
    <citation type="submission" date="2025-02" db="EMBL/GenBank/DDBJ databases">
        <authorList>
            <consortium name="NCBI Genome Project"/>
        </authorList>
    </citation>
    <scope>NUCLEOTIDE SEQUENCE</scope>
</reference>
<feature type="compositionally biased region" description="Basic and acidic residues" evidence="1">
    <location>
        <begin position="115"/>
        <end position="126"/>
    </location>
</feature>
<evidence type="ECO:0000313" key="2">
    <source>
        <dbReference type="RefSeq" id="XP_059604010.1"/>
    </source>
</evidence>
<dbReference type="KEGG" id="ang:An08g04950"/>
<protein>
    <submittedName>
        <fullName evidence="2">Uncharacterized protein</fullName>
    </submittedName>
</protein>
<gene>
    <name evidence="2" type="ORF">An08g04950</name>
</gene>
<feature type="region of interest" description="Disordered" evidence="1">
    <location>
        <begin position="69"/>
        <end position="145"/>
    </location>
</feature>
<name>A0AAJ8E1K0_ASPNG</name>
<accession>A0AAJ8E1K0</accession>
<reference evidence="2" key="2">
    <citation type="submission" date="2025-08" db="UniProtKB">
        <authorList>
            <consortium name="RefSeq"/>
        </authorList>
    </citation>
    <scope>IDENTIFICATION</scope>
</reference>
<organism evidence="2">
    <name type="scientific">Aspergillus niger</name>
    <dbReference type="NCBI Taxonomy" id="5061"/>
    <lineage>
        <taxon>Eukaryota</taxon>
        <taxon>Fungi</taxon>
        <taxon>Dikarya</taxon>
        <taxon>Ascomycota</taxon>
        <taxon>Pezizomycotina</taxon>
        <taxon>Eurotiomycetes</taxon>
        <taxon>Eurotiomycetidae</taxon>
        <taxon>Eurotiales</taxon>
        <taxon>Aspergillaceae</taxon>
        <taxon>Aspergillus</taxon>
        <taxon>Aspergillus subgen. Circumdati</taxon>
    </lineage>
</organism>